<sequence>MIYEMRKFYKNPAIMILLFLALLLSIIMPLFFIHDYESYDYSTGKEEVVQGLDGVRLRKQQVEKVTGVLSTEKLNDALFLYQSLPSGDEAYIQTENEYPGLFQFLKVAYSPYAGENTFLVSSISKADDYYNRNVEKLSGKIEFYGPTYLSEEETQEAFNRASNIEKPFIYEFVDHWAIVIKSLIFVYAILALSAILIACQLFSFEKEKNMAIILKVVGRNKLMGIGYKKLSAMSCYLTLKFILCSTIVSSMVFVLLGFSGWQSQIQVMPEFFTMVYNWTFGEMFIGFMFISWMCILSIGFMGAFFNAIFQKTYTSLIVSSLIIVPPFFMQNSVFMPVYVRRFLSAQPINGINLLSYIDSLFSYKIGSFRVLNATMIVIFAGLFIGISMLLSPIFFNKRINQ</sequence>
<keyword evidence="1" id="KW-1133">Transmembrane helix</keyword>
<reference evidence="2 3" key="1">
    <citation type="submission" date="2019-03" db="EMBL/GenBank/DDBJ databases">
        <title>Genomic Encyclopedia of Type Strains, Phase IV (KMG-IV): sequencing the most valuable type-strain genomes for metagenomic binning, comparative biology and taxonomic classification.</title>
        <authorList>
            <person name="Goeker M."/>
        </authorList>
    </citation>
    <scope>NUCLEOTIDE SEQUENCE [LARGE SCALE GENOMIC DNA]</scope>
    <source>
        <strain evidence="2 3">DSM 24176</strain>
    </source>
</reference>
<keyword evidence="3" id="KW-1185">Reference proteome</keyword>
<dbReference type="AlphaFoldDB" id="A0A4V2Q1N3"/>
<feature type="transmembrane region" description="Helical" evidence="1">
    <location>
        <begin position="176"/>
        <end position="202"/>
    </location>
</feature>
<accession>A0A4V2Q1N3</accession>
<evidence type="ECO:0000313" key="2">
    <source>
        <dbReference type="EMBL" id="TCK98241.1"/>
    </source>
</evidence>
<protein>
    <submittedName>
        <fullName evidence="2">Uncharacterized protein</fullName>
    </submittedName>
</protein>
<feature type="transmembrane region" description="Helical" evidence="1">
    <location>
        <begin position="316"/>
        <end position="339"/>
    </location>
</feature>
<evidence type="ECO:0000313" key="3">
    <source>
        <dbReference type="Proteomes" id="UP000294545"/>
    </source>
</evidence>
<comment type="caution">
    <text evidence="2">The sequence shown here is derived from an EMBL/GenBank/DDBJ whole genome shotgun (WGS) entry which is preliminary data.</text>
</comment>
<feature type="transmembrane region" description="Helical" evidence="1">
    <location>
        <begin position="283"/>
        <end position="309"/>
    </location>
</feature>
<feature type="transmembrane region" description="Helical" evidence="1">
    <location>
        <begin position="370"/>
        <end position="395"/>
    </location>
</feature>
<organism evidence="2 3">
    <name type="scientific">Natranaerovirga hydrolytica</name>
    <dbReference type="NCBI Taxonomy" id="680378"/>
    <lineage>
        <taxon>Bacteria</taxon>
        <taxon>Bacillati</taxon>
        <taxon>Bacillota</taxon>
        <taxon>Clostridia</taxon>
        <taxon>Lachnospirales</taxon>
        <taxon>Natranaerovirgaceae</taxon>
        <taxon>Natranaerovirga</taxon>
    </lineage>
</organism>
<keyword evidence="1" id="KW-0812">Transmembrane</keyword>
<dbReference type="OrthoDB" id="1700423at2"/>
<feature type="transmembrane region" description="Helical" evidence="1">
    <location>
        <begin position="237"/>
        <end position="263"/>
    </location>
</feature>
<gene>
    <name evidence="2" type="ORF">EDC19_0661</name>
</gene>
<evidence type="ECO:0000256" key="1">
    <source>
        <dbReference type="SAM" id="Phobius"/>
    </source>
</evidence>
<name>A0A4V2Q1N3_9FIRM</name>
<dbReference type="RefSeq" id="WP_132280468.1">
    <property type="nucleotide sequence ID" value="NZ_SMGQ01000011.1"/>
</dbReference>
<dbReference type="Proteomes" id="UP000294545">
    <property type="component" value="Unassembled WGS sequence"/>
</dbReference>
<dbReference type="EMBL" id="SMGQ01000011">
    <property type="protein sequence ID" value="TCK98241.1"/>
    <property type="molecule type" value="Genomic_DNA"/>
</dbReference>
<proteinExistence type="predicted"/>
<feature type="transmembrane region" description="Helical" evidence="1">
    <location>
        <begin position="12"/>
        <end position="33"/>
    </location>
</feature>
<keyword evidence="1" id="KW-0472">Membrane</keyword>